<protein>
    <recommendedName>
        <fullName evidence="1">HTH cro/C1-type domain-containing protein</fullName>
    </recommendedName>
</protein>
<dbReference type="OrthoDB" id="7365273at2"/>
<organism evidence="2 3">
    <name type="scientific">Acetobacter pomorum</name>
    <dbReference type="NCBI Taxonomy" id="65959"/>
    <lineage>
        <taxon>Bacteria</taxon>
        <taxon>Pseudomonadati</taxon>
        <taxon>Pseudomonadota</taxon>
        <taxon>Alphaproteobacteria</taxon>
        <taxon>Acetobacterales</taxon>
        <taxon>Acetobacteraceae</taxon>
        <taxon>Acetobacter</taxon>
    </lineage>
</organism>
<accession>A0A2G4R8H4</accession>
<dbReference type="SUPFAM" id="SSF47413">
    <property type="entry name" value="lambda repressor-like DNA-binding domains"/>
    <property type="match status" value="1"/>
</dbReference>
<comment type="caution">
    <text evidence="2">The sequence shown here is derived from an EMBL/GenBank/DDBJ whole genome shotgun (WGS) entry which is preliminary data.</text>
</comment>
<dbReference type="AlphaFoldDB" id="A0A2G4R8H4"/>
<dbReference type="GO" id="GO:0003677">
    <property type="term" value="F:DNA binding"/>
    <property type="evidence" value="ECO:0007669"/>
    <property type="project" value="InterPro"/>
</dbReference>
<keyword evidence="3" id="KW-1185">Reference proteome</keyword>
<sequence>MPAPQPPSVAVIGAVKALGENIRAARLLRGISQQEIADQANTTRGTLGRIEGGDVNVGIGLYAAVMHALGIVENLPLAADIQNDRGLQVEVLGRVPDRAPRRDARKKNRLF</sequence>
<dbReference type="EMBL" id="PEBQ01000184">
    <property type="protein sequence ID" value="PHY92832.1"/>
    <property type="molecule type" value="Genomic_DNA"/>
</dbReference>
<evidence type="ECO:0000313" key="2">
    <source>
        <dbReference type="EMBL" id="PHY92832.1"/>
    </source>
</evidence>
<dbReference type="PROSITE" id="PS50943">
    <property type="entry name" value="HTH_CROC1"/>
    <property type="match status" value="1"/>
</dbReference>
<dbReference type="InterPro" id="IPR001387">
    <property type="entry name" value="Cro/C1-type_HTH"/>
</dbReference>
<gene>
    <name evidence="2" type="ORF">CSR02_14480</name>
</gene>
<dbReference type="Proteomes" id="UP000228751">
    <property type="component" value="Unassembled WGS sequence"/>
</dbReference>
<dbReference type="InterPro" id="IPR010982">
    <property type="entry name" value="Lambda_DNA-bd_dom_sf"/>
</dbReference>
<dbReference type="Pfam" id="PF01381">
    <property type="entry name" value="HTH_3"/>
    <property type="match status" value="1"/>
</dbReference>
<proteinExistence type="predicted"/>
<dbReference type="SMART" id="SM00530">
    <property type="entry name" value="HTH_XRE"/>
    <property type="match status" value="1"/>
</dbReference>
<feature type="domain" description="HTH cro/C1-type" evidence="1">
    <location>
        <begin position="22"/>
        <end position="75"/>
    </location>
</feature>
<dbReference type="Gene3D" id="1.10.260.40">
    <property type="entry name" value="lambda repressor-like DNA-binding domains"/>
    <property type="match status" value="1"/>
</dbReference>
<evidence type="ECO:0000259" key="1">
    <source>
        <dbReference type="PROSITE" id="PS50943"/>
    </source>
</evidence>
<dbReference type="GeneID" id="84441469"/>
<name>A0A2G4R8H4_9PROT</name>
<dbReference type="RefSeq" id="WP_099542142.1">
    <property type="nucleotide sequence ID" value="NZ_PEBQ01000184.1"/>
</dbReference>
<dbReference type="CDD" id="cd00093">
    <property type="entry name" value="HTH_XRE"/>
    <property type="match status" value="1"/>
</dbReference>
<reference evidence="2 3" key="1">
    <citation type="submission" date="2017-10" db="EMBL/GenBank/DDBJ databases">
        <title>Genomic analysis of the genus Acetobacter.</title>
        <authorList>
            <person name="Kim K.H."/>
            <person name="Chun B.H."/>
            <person name="Son A.R."/>
            <person name="Jeon C.O."/>
        </authorList>
    </citation>
    <scope>NUCLEOTIDE SEQUENCE [LARGE SCALE GENOMIC DNA]</scope>
    <source>
        <strain evidence="2 3">LHT 2458</strain>
    </source>
</reference>
<evidence type="ECO:0000313" key="3">
    <source>
        <dbReference type="Proteomes" id="UP000228751"/>
    </source>
</evidence>